<sequence length="187" mass="19535">TTAPPETTAPPADAPTSSEAPPAPSPTTSSDPDDTDGLISSLLSTDLLGLLGGLRTANAATHRVTHSLADHLGPKAVEPMGPKQMGPATQRVAHSFADHLGPKAEGPKQLDAANHRATHSFADHLGSKAEGPKQLDAATHRFAHSVADHLGPKAVGRMGPKQIGPQRMELQKMGPNHNLRRALRNRA</sequence>
<feature type="region of interest" description="Disordered" evidence="1">
    <location>
        <begin position="1"/>
        <end position="39"/>
    </location>
</feature>
<dbReference type="Proteomes" id="UP000177622">
    <property type="component" value="Unassembled WGS sequence"/>
</dbReference>
<keyword evidence="3" id="KW-1185">Reference proteome</keyword>
<dbReference type="GeneID" id="34572045"/>
<feature type="region of interest" description="Disordered" evidence="1">
    <location>
        <begin position="147"/>
        <end position="187"/>
    </location>
</feature>
<gene>
    <name evidence="2" type="ORF">PENARI_c002G02485</name>
</gene>
<feature type="compositionally biased region" description="Basic residues" evidence="1">
    <location>
        <begin position="178"/>
        <end position="187"/>
    </location>
</feature>
<comment type="caution">
    <text evidence="2">The sequence shown here is derived from an EMBL/GenBank/DDBJ whole genome shotgun (WGS) entry which is preliminary data.</text>
</comment>
<feature type="non-terminal residue" evidence="2">
    <location>
        <position position="1"/>
    </location>
</feature>
<evidence type="ECO:0000256" key="1">
    <source>
        <dbReference type="SAM" id="MobiDB-lite"/>
    </source>
</evidence>
<feature type="compositionally biased region" description="Low complexity" evidence="1">
    <location>
        <begin position="1"/>
        <end position="30"/>
    </location>
</feature>
<protein>
    <submittedName>
        <fullName evidence="2">Uncharacterized protein</fullName>
    </submittedName>
</protein>
<reference evidence="2 3" key="1">
    <citation type="journal article" date="2016" name="Sci. Rep.">
        <title>Penicillium arizonense, a new, genome sequenced fungal species, reveals a high chemical diversity in secreted metabolites.</title>
        <authorList>
            <person name="Grijseels S."/>
            <person name="Nielsen J.C."/>
            <person name="Randelovic M."/>
            <person name="Nielsen J."/>
            <person name="Nielsen K.F."/>
            <person name="Workman M."/>
            <person name="Frisvad J.C."/>
        </authorList>
    </citation>
    <scope>NUCLEOTIDE SEQUENCE [LARGE SCALE GENOMIC DNA]</scope>
    <source>
        <strain evidence="2 3">CBS 141311</strain>
    </source>
</reference>
<organism evidence="2 3">
    <name type="scientific">Penicillium arizonense</name>
    <dbReference type="NCBI Taxonomy" id="1835702"/>
    <lineage>
        <taxon>Eukaryota</taxon>
        <taxon>Fungi</taxon>
        <taxon>Dikarya</taxon>
        <taxon>Ascomycota</taxon>
        <taxon>Pezizomycotina</taxon>
        <taxon>Eurotiomycetes</taxon>
        <taxon>Eurotiomycetidae</taxon>
        <taxon>Eurotiales</taxon>
        <taxon>Aspergillaceae</taxon>
        <taxon>Penicillium</taxon>
    </lineage>
</organism>
<dbReference type="AlphaFoldDB" id="A0A1F5LVS0"/>
<dbReference type="EMBL" id="LXJU01000002">
    <property type="protein sequence ID" value="OGE57248.1"/>
    <property type="molecule type" value="Genomic_DNA"/>
</dbReference>
<accession>A0A1F5LVS0</accession>
<evidence type="ECO:0000313" key="3">
    <source>
        <dbReference type="Proteomes" id="UP000177622"/>
    </source>
</evidence>
<proteinExistence type="predicted"/>
<name>A0A1F5LVS0_PENAI</name>
<dbReference type="RefSeq" id="XP_022492675.1">
    <property type="nucleotide sequence ID" value="XM_022627311.1"/>
</dbReference>
<evidence type="ECO:0000313" key="2">
    <source>
        <dbReference type="EMBL" id="OGE57248.1"/>
    </source>
</evidence>